<gene>
    <name evidence="1" type="ORF">D9R08_04095</name>
</gene>
<name>A0A3L9YD48_9RHOB</name>
<evidence type="ECO:0000313" key="2">
    <source>
        <dbReference type="Proteomes" id="UP000281343"/>
    </source>
</evidence>
<dbReference type="AlphaFoldDB" id="A0A3L9YD48"/>
<sequence>MTDPEELYERLATAFLARPRVSKGKMLASEALRIDGKSFAYLSEAGLVLKLPEPMAAGLVDEMRATPLEVGKRVMREWVVIPAADRDHWESLMSDAMDFVGERRKS</sequence>
<dbReference type="Proteomes" id="UP000281343">
    <property type="component" value="Unassembled WGS sequence"/>
</dbReference>
<dbReference type="SUPFAM" id="SSF159894">
    <property type="entry name" value="YgaC/TfoX-N like"/>
    <property type="match status" value="1"/>
</dbReference>
<organism evidence="1 2">
    <name type="scientific">Rhodophyticola porphyridii</name>
    <dbReference type="NCBI Taxonomy" id="1852017"/>
    <lineage>
        <taxon>Bacteria</taxon>
        <taxon>Pseudomonadati</taxon>
        <taxon>Pseudomonadota</taxon>
        <taxon>Alphaproteobacteria</taxon>
        <taxon>Rhodobacterales</taxon>
        <taxon>Roseobacteraceae</taxon>
        <taxon>Rhodophyticola</taxon>
    </lineage>
</organism>
<evidence type="ECO:0000313" key="1">
    <source>
        <dbReference type="EMBL" id="RMA44093.1"/>
    </source>
</evidence>
<evidence type="ECO:0008006" key="3">
    <source>
        <dbReference type="Google" id="ProtNLM"/>
    </source>
</evidence>
<keyword evidence="2" id="KW-1185">Reference proteome</keyword>
<proteinExistence type="predicted"/>
<accession>A0A3L9YD48</accession>
<protein>
    <recommendedName>
        <fullName evidence="3">MmcQ/YjbR family DNA-binding protein</fullName>
    </recommendedName>
</protein>
<dbReference type="RefSeq" id="WP_121896682.1">
    <property type="nucleotide sequence ID" value="NZ_RCNT01000001.1"/>
</dbReference>
<reference evidence="1 2" key="1">
    <citation type="submission" date="2018-10" db="EMBL/GenBank/DDBJ databases">
        <authorList>
            <person name="Jung H.S."/>
            <person name="Jeon C.O."/>
        </authorList>
    </citation>
    <scope>NUCLEOTIDE SEQUENCE [LARGE SCALE GENOMIC DNA]</scope>
    <source>
        <strain evidence="1 2">MA-7-27</strain>
    </source>
</reference>
<comment type="caution">
    <text evidence="1">The sequence shown here is derived from an EMBL/GenBank/DDBJ whole genome shotgun (WGS) entry which is preliminary data.</text>
</comment>
<dbReference type="EMBL" id="RCNT01000001">
    <property type="protein sequence ID" value="RMA44093.1"/>
    <property type="molecule type" value="Genomic_DNA"/>
</dbReference>
<dbReference type="OrthoDB" id="8779526at2"/>